<sequence length="122" mass="13944">MGIPIINQSINQSINQPFENTTRIHLSATASNTASLRRGPNDLDKFIKNNRLVASDNLSNPMKFIFYQLLFIKRKAFVNADNSDLGKCDIAEMSIRFKPVARPKHQKPYRLSPTRKRFRAPA</sequence>
<name>A0AAV4DJ33_9GAST</name>
<organism evidence="2 3">
    <name type="scientific">Plakobranchus ocellatus</name>
    <dbReference type="NCBI Taxonomy" id="259542"/>
    <lineage>
        <taxon>Eukaryota</taxon>
        <taxon>Metazoa</taxon>
        <taxon>Spiralia</taxon>
        <taxon>Lophotrochozoa</taxon>
        <taxon>Mollusca</taxon>
        <taxon>Gastropoda</taxon>
        <taxon>Heterobranchia</taxon>
        <taxon>Euthyneura</taxon>
        <taxon>Panpulmonata</taxon>
        <taxon>Sacoglossa</taxon>
        <taxon>Placobranchoidea</taxon>
        <taxon>Plakobranchidae</taxon>
        <taxon>Plakobranchus</taxon>
    </lineage>
</organism>
<protein>
    <submittedName>
        <fullName evidence="2">Uncharacterized protein</fullName>
    </submittedName>
</protein>
<accession>A0AAV4DJ33</accession>
<evidence type="ECO:0000256" key="1">
    <source>
        <dbReference type="SAM" id="MobiDB-lite"/>
    </source>
</evidence>
<comment type="caution">
    <text evidence="2">The sequence shown here is derived from an EMBL/GenBank/DDBJ whole genome shotgun (WGS) entry which is preliminary data.</text>
</comment>
<evidence type="ECO:0000313" key="2">
    <source>
        <dbReference type="EMBL" id="GFO44199.1"/>
    </source>
</evidence>
<evidence type="ECO:0000313" key="3">
    <source>
        <dbReference type="Proteomes" id="UP000735302"/>
    </source>
</evidence>
<keyword evidence="3" id="KW-1185">Reference proteome</keyword>
<feature type="region of interest" description="Disordered" evidence="1">
    <location>
        <begin position="102"/>
        <end position="122"/>
    </location>
</feature>
<reference evidence="2 3" key="1">
    <citation type="journal article" date="2021" name="Elife">
        <title>Chloroplast acquisition without the gene transfer in kleptoplastic sea slugs, Plakobranchus ocellatus.</title>
        <authorList>
            <person name="Maeda T."/>
            <person name="Takahashi S."/>
            <person name="Yoshida T."/>
            <person name="Shimamura S."/>
            <person name="Takaki Y."/>
            <person name="Nagai Y."/>
            <person name="Toyoda A."/>
            <person name="Suzuki Y."/>
            <person name="Arimoto A."/>
            <person name="Ishii H."/>
            <person name="Satoh N."/>
            <person name="Nishiyama T."/>
            <person name="Hasebe M."/>
            <person name="Maruyama T."/>
            <person name="Minagawa J."/>
            <person name="Obokata J."/>
            <person name="Shigenobu S."/>
        </authorList>
    </citation>
    <scope>NUCLEOTIDE SEQUENCE [LARGE SCALE GENOMIC DNA]</scope>
</reference>
<dbReference type="Proteomes" id="UP000735302">
    <property type="component" value="Unassembled WGS sequence"/>
</dbReference>
<dbReference type="AlphaFoldDB" id="A0AAV4DJ33"/>
<proteinExistence type="predicted"/>
<dbReference type="EMBL" id="BLXT01007934">
    <property type="protein sequence ID" value="GFO44199.1"/>
    <property type="molecule type" value="Genomic_DNA"/>
</dbReference>
<gene>
    <name evidence="2" type="ORF">PoB_007070400</name>
</gene>